<evidence type="ECO:0008006" key="3">
    <source>
        <dbReference type="Google" id="ProtNLM"/>
    </source>
</evidence>
<evidence type="ECO:0000313" key="1">
    <source>
        <dbReference type="EMBL" id="SFC89051.1"/>
    </source>
</evidence>
<evidence type="ECO:0000313" key="2">
    <source>
        <dbReference type="Proteomes" id="UP000198832"/>
    </source>
</evidence>
<protein>
    <recommendedName>
        <fullName evidence="3">RibD C-terminal domain-containing protein</fullName>
    </recommendedName>
</protein>
<name>A0A1I1MUK1_9ACTN</name>
<proteinExistence type="predicted"/>
<gene>
    <name evidence="1" type="ORF">SAMN04487968_11387</name>
</gene>
<keyword evidence="2" id="KW-1185">Reference proteome</keyword>
<accession>A0A1I1MUK1</accession>
<sequence length="56" mass="5851">MSTFFSALATSADGYITGRTTYDDCEGFGGGSPHPTAPMVVVSGAGVTHLHYRVEK</sequence>
<reference evidence="1 2" key="1">
    <citation type="submission" date="2016-10" db="EMBL/GenBank/DDBJ databases">
        <authorList>
            <person name="de Groot N.N."/>
        </authorList>
    </citation>
    <scope>NUCLEOTIDE SEQUENCE [LARGE SCALE GENOMIC DNA]</scope>
    <source>
        <strain evidence="1 2">CGMCC 1.7056</strain>
    </source>
</reference>
<organism evidence="1 2">
    <name type="scientific">Nocardioides terrae</name>
    <dbReference type="NCBI Taxonomy" id="574651"/>
    <lineage>
        <taxon>Bacteria</taxon>
        <taxon>Bacillati</taxon>
        <taxon>Actinomycetota</taxon>
        <taxon>Actinomycetes</taxon>
        <taxon>Propionibacteriales</taxon>
        <taxon>Nocardioidaceae</taxon>
        <taxon>Nocardioides</taxon>
    </lineage>
</organism>
<dbReference type="AlphaFoldDB" id="A0A1I1MUK1"/>
<dbReference type="RefSeq" id="WP_175507711.1">
    <property type="nucleotide sequence ID" value="NZ_FOLB01000013.1"/>
</dbReference>
<dbReference type="STRING" id="574651.SAMN04487968_11387"/>
<dbReference type="Proteomes" id="UP000198832">
    <property type="component" value="Unassembled WGS sequence"/>
</dbReference>
<dbReference type="EMBL" id="FOLB01000013">
    <property type="protein sequence ID" value="SFC89051.1"/>
    <property type="molecule type" value="Genomic_DNA"/>
</dbReference>